<dbReference type="InterPro" id="IPR015943">
    <property type="entry name" value="WD40/YVTN_repeat-like_dom_sf"/>
</dbReference>
<feature type="repeat" description="WD" evidence="3">
    <location>
        <begin position="74"/>
        <end position="117"/>
    </location>
</feature>
<dbReference type="PANTHER" id="PTHR22889:SF0">
    <property type="entry name" value="WD REPEAT-CONTAINING PROTEIN 89"/>
    <property type="match status" value="1"/>
</dbReference>
<evidence type="ECO:0000313" key="5">
    <source>
        <dbReference type="Proteomes" id="UP000594638"/>
    </source>
</evidence>
<accession>A0A8S0TYG8</accession>
<protein>
    <submittedName>
        <fullName evidence="4">WD repeat-containing 89 homolog</fullName>
    </submittedName>
</protein>
<dbReference type="Gramene" id="OE9A039693T2">
    <property type="protein sequence ID" value="OE9A039693C2"/>
    <property type="gene ID" value="OE9A039693"/>
</dbReference>
<organism evidence="4 5">
    <name type="scientific">Olea europaea subsp. europaea</name>
    <dbReference type="NCBI Taxonomy" id="158383"/>
    <lineage>
        <taxon>Eukaryota</taxon>
        <taxon>Viridiplantae</taxon>
        <taxon>Streptophyta</taxon>
        <taxon>Embryophyta</taxon>
        <taxon>Tracheophyta</taxon>
        <taxon>Spermatophyta</taxon>
        <taxon>Magnoliopsida</taxon>
        <taxon>eudicotyledons</taxon>
        <taxon>Gunneridae</taxon>
        <taxon>Pentapetalae</taxon>
        <taxon>asterids</taxon>
        <taxon>lamiids</taxon>
        <taxon>Lamiales</taxon>
        <taxon>Oleaceae</taxon>
        <taxon>Oleeae</taxon>
        <taxon>Olea</taxon>
    </lineage>
</organism>
<dbReference type="PROSITE" id="PS50082">
    <property type="entry name" value="WD_REPEATS_2"/>
    <property type="match status" value="1"/>
</dbReference>
<keyword evidence="1 3" id="KW-0853">WD repeat</keyword>
<dbReference type="AlphaFoldDB" id="A0A8S0TYG8"/>
<dbReference type="SUPFAM" id="SSF50978">
    <property type="entry name" value="WD40 repeat-like"/>
    <property type="match status" value="1"/>
</dbReference>
<evidence type="ECO:0000256" key="3">
    <source>
        <dbReference type="PROSITE-ProRule" id="PRU00221"/>
    </source>
</evidence>
<dbReference type="PROSITE" id="PS00678">
    <property type="entry name" value="WD_REPEATS_1"/>
    <property type="match status" value="1"/>
</dbReference>
<name>A0A8S0TYG8_OLEEU</name>
<dbReference type="EMBL" id="CACTIH010007326">
    <property type="protein sequence ID" value="CAA3009780.1"/>
    <property type="molecule type" value="Genomic_DNA"/>
</dbReference>
<dbReference type="Pfam" id="PF00400">
    <property type="entry name" value="WD40"/>
    <property type="match status" value="2"/>
</dbReference>
<sequence length="388" mass="42866">MEICEEMEVEGGNSVPNSNTFNRFGLKNSIQTNFGDDYVFQIVPKDDWTAIAVSLSTNAVKLYSPQTGQYLGEFKGHSSVINEISFTGPSTSHILYSSSSDGTIRAWDTRSFQQVLSISAGPSQEVFSFSFGGADNNLLTAGCNSQIFFWDWRTKKQVAVLEESHMDDVTQVCFIPGHQNKLISASVDGLMCLFDTSGNINDDDHLVSVFNVGTSIGKVGFLGEINQKLWCLTHIETLSVWDWNEARNVANFEGARTLASDSWTLDHVDYFVDCHYSAEEDRLWVIGGTNAGTFGYFPVNYRNTKAIGSPEAVFQGGHAGVVRSVVPMSSIAGRTMQSQSIFGWTGGEDGRLCCWSSDESTDMNRSWISSTLVSKSPKTRSKTRHRPY</sequence>
<keyword evidence="2" id="KW-0677">Repeat</keyword>
<comment type="caution">
    <text evidence="4">The sequence shown here is derived from an EMBL/GenBank/DDBJ whole genome shotgun (WGS) entry which is preliminary data.</text>
</comment>
<gene>
    <name evidence="4" type="ORF">OLEA9_A039693</name>
</gene>
<dbReference type="InterPro" id="IPR001680">
    <property type="entry name" value="WD40_rpt"/>
</dbReference>
<keyword evidence="5" id="KW-1185">Reference proteome</keyword>
<dbReference type="OrthoDB" id="25131at2759"/>
<dbReference type="PROSITE" id="PS50294">
    <property type="entry name" value="WD_REPEATS_REGION"/>
    <property type="match status" value="1"/>
</dbReference>
<dbReference type="Proteomes" id="UP000594638">
    <property type="component" value="Unassembled WGS sequence"/>
</dbReference>
<reference evidence="4 5" key="1">
    <citation type="submission" date="2019-12" db="EMBL/GenBank/DDBJ databases">
        <authorList>
            <person name="Alioto T."/>
            <person name="Alioto T."/>
            <person name="Gomez Garrido J."/>
        </authorList>
    </citation>
    <scope>NUCLEOTIDE SEQUENCE [LARGE SCALE GENOMIC DNA]</scope>
</reference>
<dbReference type="InterPro" id="IPR039328">
    <property type="entry name" value="WDR89"/>
</dbReference>
<evidence type="ECO:0000256" key="2">
    <source>
        <dbReference type="ARBA" id="ARBA00022737"/>
    </source>
</evidence>
<dbReference type="InterPro" id="IPR036322">
    <property type="entry name" value="WD40_repeat_dom_sf"/>
</dbReference>
<dbReference type="PANTHER" id="PTHR22889">
    <property type="entry name" value="WD REPEAT-CONTAINING PROTEIN 89"/>
    <property type="match status" value="1"/>
</dbReference>
<evidence type="ECO:0000313" key="4">
    <source>
        <dbReference type="EMBL" id="CAA3009780.1"/>
    </source>
</evidence>
<evidence type="ECO:0000256" key="1">
    <source>
        <dbReference type="ARBA" id="ARBA00022574"/>
    </source>
</evidence>
<dbReference type="Gene3D" id="2.130.10.10">
    <property type="entry name" value="YVTN repeat-like/Quinoprotein amine dehydrogenase"/>
    <property type="match status" value="1"/>
</dbReference>
<proteinExistence type="predicted"/>
<dbReference type="InterPro" id="IPR019775">
    <property type="entry name" value="WD40_repeat_CS"/>
</dbReference>
<dbReference type="SMART" id="SM00320">
    <property type="entry name" value="WD40"/>
    <property type="match status" value="4"/>
</dbReference>